<dbReference type="PROSITE" id="PS50600">
    <property type="entry name" value="ULP_PROTEASE"/>
    <property type="match status" value="1"/>
</dbReference>
<keyword evidence="3" id="KW-0378">Hydrolase</keyword>
<dbReference type="Gene3D" id="3.40.395.10">
    <property type="entry name" value="Adenoviral Proteinase, Chain A"/>
    <property type="match status" value="1"/>
</dbReference>
<keyword evidence="2" id="KW-0645">Protease</keyword>
<dbReference type="GO" id="GO:0006508">
    <property type="term" value="P:proteolysis"/>
    <property type="evidence" value="ECO:0007669"/>
    <property type="project" value="UniProtKB-KW"/>
</dbReference>
<dbReference type="AlphaFoldDB" id="A0AAD7M9U0"/>
<sequence length="300" mass="33439">MVEEESNVLRLLPVHLLCSLIVSRGTTAKDNVNPDSSDPIQTPVVLPEVATNDNDASSVSSHGEEQKIPPRQHNTRPGLPGLDTVQKNDIDRLLPTKWLNDELINCFAAFYLAVLDAKSPSVGSRIQLFSSFLYDKALKKEDVQGWFHFDCFNTEFIVVPISTDNLHWYLAIICHPRECIDDDDSPIASGSRINGARAKICIFNSYSSLKTARFATVGENLNRLIREQAQGKKPGTFRDAEVVVVNVHRSQRRIPITDSDVLQRSLSKTIARIVESICFILSRCSCTIPQVLLVTLAQIL</sequence>
<comment type="similarity">
    <text evidence="1">Belongs to the peptidase C48 family.</text>
</comment>
<evidence type="ECO:0000313" key="8">
    <source>
        <dbReference type="Proteomes" id="UP001215598"/>
    </source>
</evidence>
<keyword evidence="8" id="KW-1185">Reference proteome</keyword>
<dbReference type="InterPro" id="IPR038765">
    <property type="entry name" value="Papain-like_cys_pep_sf"/>
</dbReference>
<protein>
    <recommendedName>
        <fullName evidence="6">Ubiquitin-like protease family profile domain-containing protein</fullName>
    </recommendedName>
</protein>
<evidence type="ECO:0000256" key="2">
    <source>
        <dbReference type="ARBA" id="ARBA00022670"/>
    </source>
</evidence>
<dbReference type="SUPFAM" id="SSF54001">
    <property type="entry name" value="Cysteine proteinases"/>
    <property type="match status" value="1"/>
</dbReference>
<dbReference type="GO" id="GO:0019783">
    <property type="term" value="F:ubiquitin-like protein peptidase activity"/>
    <property type="evidence" value="ECO:0007669"/>
    <property type="project" value="UniProtKB-ARBA"/>
</dbReference>
<dbReference type="Proteomes" id="UP001215598">
    <property type="component" value="Unassembled WGS sequence"/>
</dbReference>
<evidence type="ECO:0000256" key="3">
    <source>
        <dbReference type="ARBA" id="ARBA00022801"/>
    </source>
</evidence>
<evidence type="ECO:0000256" key="4">
    <source>
        <dbReference type="SAM" id="MobiDB-lite"/>
    </source>
</evidence>
<keyword evidence="5" id="KW-0732">Signal</keyword>
<comment type="caution">
    <text evidence="7">The sequence shown here is derived from an EMBL/GenBank/DDBJ whole genome shotgun (WGS) entry which is preliminary data.</text>
</comment>
<evidence type="ECO:0000256" key="1">
    <source>
        <dbReference type="ARBA" id="ARBA00005234"/>
    </source>
</evidence>
<evidence type="ECO:0000259" key="6">
    <source>
        <dbReference type="PROSITE" id="PS50600"/>
    </source>
</evidence>
<feature type="signal peptide" evidence="5">
    <location>
        <begin position="1"/>
        <end position="28"/>
    </location>
</feature>
<dbReference type="InterPro" id="IPR003653">
    <property type="entry name" value="Peptidase_C48_C"/>
</dbReference>
<feature type="chain" id="PRO_5042148622" description="Ubiquitin-like protease family profile domain-containing protein" evidence="5">
    <location>
        <begin position="29"/>
        <end position="300"/>
    </location>
</feature>
<accession>A0AAD7M9U0</accession>
<feature type="region of interest" description="Disordered" evidence="4">
    <location>
        <begin position="53"/>
        <end position="83"/>
    </location>
</feature>
<dbReference type="EMBL" id="JARKIB010000444">
    <property type="protein sequence ID" value="KAJ7707256.1"/>
    <property type="molecule type" value="Genomic_DNA"/>
</dbReference>
<gene>
    <name evidence="7" type="ORF">B0H16DRAFT_671676</name>
</gene>
<proteinExistence type="inferred from homology"/>
<evidence type="ECO:0000313" key="7">
    <source>
        <dbReference type="EMBL" id="KAJ7707256.1"/>
    </source>
</evidence>
<name>A0AAD7M9U0_9AGAR</name>
<dbReference type="Pfam" id="PF02902">
    <property type="entry name" value="Peptidase_C48"/>
    <property type="match status" value="1"/>
</dbReference>
<evidence type="ECO:0000256" key="5">
    <source>
        <dbReference type="SAM" id="SignalP"/>
    </source>
</evidence>
<organism evidence="7 8">
    <name type="scientific">Mycena metata</name>
    <dbReference type="NCBI Taxonomy" id="1033252"/>
    <lineage>
        <taxon>Eukaryota</taxon>
        <taxon>Fungi</taxon>
        <taxon>Dikarya</taxon>
        <taxon>Basidiomycota</taxon>
        <taxon>Agaricomycotina</taxon>
        <taxon>Agaricomycetes</taxon>
        <taxon>Agaricomycetidae</taxon>
        <taxon>Agaricales</taxon>
        <taxon>Marasmiineae</taxon>
        <taxon>Mycenaceae</taxon>
        <taxon>Mycena</taxon>
    </lineage>
</organism>
<reference evidence="7" key="1">
    <citation type="submission" date="2023-03" db="EMBL/GenBank/DDBJ databases">
        <title>Massive genome expansion in bonnet fungi (Mycena s.s.) driven by repeated elements and novel gene families across ecological guilds.</title>
        <authorList>
            <consortium name="Lawrence Berkeley National Laboratory"/>
            <person name="Harder C.B."/>
            <person name="Miyauchi S."/>
            <person name="Viragh M."/>
            <person name="Kuo A."/>
            <person name="Thoen E."/>
            <person name="Andreopoulos B."/>
            <person name="Lu D."/>
            <person name="Skrede I."/>
            <person name="Drula E."/>
            <person name="Henrissat B."/>
            <person name="Morin E."/>
            <person name="Kohler A."/>
            <person name="Barry K."/>
            <person name="LaButti K."/>
            <person name="Morin E."/>
            <person name="Salamov A."/>
            <person name="Lipzen A."/>
            <person name="Mereny Z."/>
            <person name="Hegedus B."/>
            <person name="Baldrian P."/>
            <person name="Stursova M."/>
            <person name="Weitz H."/>
            <person name="Taylor A."/>
            <person name="Grigoriev I.V."/>
            <person name="Nagy L.G."/>
            <person name="Martin F."/>
            <person name="Kauserud H."/>
        </authorList>
    </citation>
    <scope>NUCLEOTIDE SEQUENCE</scope>
    <source>
        <strain evidence="7">CBHHK182m</strain>
    </source>
</reference>
<dbReference type="GO" id="GO:0008234">
    <property type="term" value="F:cysteine-type peptidase activity"/>
    <property type="evidence" value="ECO:0007669"/>
    <property type="project" value="InterPro"/>
</dbReference>
<feature type="domain" description="Ubiquitin-like protease family profile" evidence="6">
    <location>
        <begin position="83"/>
        <end position="300"/>
    </location>
</feature>